<dbReference type="AlphaFoldDB" id="A0A0D2EW62"/>
<dbReference type="PANTHER" id="PTHR36057:SF1">
    <property type="entry name" value="LIPOPROTEIN LIPID ATTACHMENT SITE-LIKE PROTEIN, PUTATIVE (DUF1223)-RELATED"/>
    <property type="match status" value="1"/>
</dbReference>
<dbReference type="OrthoDB" id="938668at2759"/>
<dbReference type="GeneID" id="25329638"/>
<dbReference type="PANTHER" id="PTHR36057">
    <property type="match status" value="1"/>
</dbReference>
<dbReference type="Gene3D" id="3.30.450.150">
    <property type="entry name" value="Haem-degrading domain"/>
    <property type="match status" value="1"/>
</dbReference>
<dbReference type="SUPFAM" id="SSF52833">
    <property type="entry name" value="Thioredoxin-like"/>
    <property type="match status" value="1"/>
</dbReference>
<dbReference type="RefSeq" id="XP_013312643.1">
    <property type="nucleotide sequence ID" value="XM_013457189.1"/>
</dbReference>
<dbReference type="Pfam" id="PF06764">
    <property type="entry name" value="DUF1223"/>
    <property type="match status" value="1"/>
</dbReference>
<accession>A0A0D2EW62</accession>
<dbReference type="InterPro" id="IPR036249">
    <property type="entry name" value="Thioredoxin-like_sf"/>
</dbReference>
<dbReference type="Pfam" id="PF03928">
    <property type="entry name" value="HbpS-like"/>
    <property type="match status" value="1"/>
</dbReference>
<proteinExistence type="predicted"/>
<gene>
    <name evidence="1" type="ORF">PV05_07730</name>
</gene>
<reference evidence="1 2" key="1">
    <citation type="submission" date="2015-01" db="EMBL/GenBank/DDBJ databases">
        <title>The Genome Sequence of Exophiala xenobiotica CBS118157.</title>
        <authorList>
            <consortium name="The Broad Institute Genomics Platform"/>
            <person name="Cuomo C."/>
            <person name="de Hoog S."/>
            <person name="Gorbushina A."/>
            <person name="Stielow B."/>
            <person name="Teixiera M."/>
            <person name="Abouelleil A."/>
            <person name="Chapman S.B."/>
            <person name="Priest M."/>
            <person name="Young S.K."/>
            <person name="Wortman J."/>
            <person name="Nusbaum C."/>
            <person name="Birren B."/>
        </authorList>
    </citation>
    <scope>NUCLEOTIDE SEQUENCE [LARGE SCALE GENOMIC DNA]</scope>
    <source>
        <strain evidence="1 2">CBS 118157</strain>
    </source>
</reference>
<evidence type="ECO:0000313" key="2">
    <source>
        <dbReference type="Proteomes" id="UP000054342"/>
    </source>
</evidence>
<dbReference type="EMBL" id="KN847321">
    <property type="protein sequence ID" value="KIW52059.1"/>
    <property type="molecule type" value="Genomic_DNA"/>
</dbReference>
<keyword evidence="2" id="KW-1185">Reference proteome</keyword>
<sequence>MSAFFNLFKRRKVPLACMMSLDQGHVHTQACFVEIMPLSVVELFQSQGCVSCPPALPLIHDATNNPNLLLLTYDVTYWNSSSGWEDTFGSIHWDARQRQYVTKWGRNGLFTPQIVVDGASDGIGATKDEVNQIIVQAMEKRNGMTWALGIDRVGSELRLASELSEADMVYDVLLVTYDAALQTVKVGKGPNKGKKVPHRNVVKELMKIGEWKGGIETLPLPTPTNYGYERVALVQGGIGGPIVAALKLSRPARRFFCTGRITAILPVPFSDNAPGLGALVACLKMDNAFPANFDIATKKAKTVAGFNGAYTTAALCIWTQPGAPLYGVQETNGGLIVFVGGLPIFVDGFFVGAVGVSRGLE</sequence>
<dbReference type="InterPro" id="IPR010634">
    <property type="entry name" value="DUF1223"/>
</dbReference>
<dbReference type="InterPro" id="IPR038084">
    <property type="entry name" value="PduO/GlcC-like_sf"/>
</dbReference>
<dbReference type="Proteomes" id="UP000054342">
    <property type="component" value="Unassembled WGS sequence"/>
</dbReference>
<evidence type="ECO:0000313" key="1">
    <source>
        <dbReference type="EMBL" id="KIW52059.1"/>
    </source>
</evidence>
<dbReference type="InterPro" id="IPR005624">
    <property type="entry name" value="PduO/GlcC-like"/>
</dbReference>
<dbReference type="SUPFAM" id="SSF143744">
    <property type="entry name" value="GlcG-like"/>
    <property type="match status" value="1"/>
</dbReference>
<dbReference type="HOGENOM" id="CLU_065609_2_0_1"/>
<protein>
    <submittedName>
        <fullName evidence="1">Uncharacterized protein</fullName>
    </submittedName>
</protein>
<organism evidence="1 2">
    <name type="scientific">Exophiala xenobiotica</name>
    <dbReference type="NCBI Taxonomy" id="348802"/>
    <lineage>
        <taxon>Eukaryota</taxon>
        <taxon>Fungi</taxon>
        <taxon>Dikarya</taxon>
        <taxon>Ascomycota</taxon>
        <taxon>Pezizomycotina</taxon>
        <taxon>Eurotiomycetes</taxon>
        <taxon>Chaetothyriomycetidae</taxon>
        <taxon>Chaetothyriales</taxon>
        <taxon>Herpotrichiellaceae</taxon>
        <taxon>Exophiala</taxon>
    </lineage>
</organism>
<name>A0A0D2EW62_9EURO</name>